<dbReference type="Pfam" id="PF22562">
    <property type="entry name" value="UBA_7"/>
    <property type="match status" value="1"/>
</dbReference>
<organism evidence="3 4">
    <name type="scientific">Marchantia polymorpha subsp. ruderalis</name>
    <dbReference type="NCBI Taxonomy" id="1480154"/>
    <lineage>
        <taxon>Eukaryota</taxon>
        <taxon>Viridiplantae</taxon>
        <taxon>Streptophyta</taxon>
        <taxon>Embryophyta</taxon>
        <taxon>Marchantiophyta</taxon>
        <taxon>Marchantiopsida</taxon>
        <taxon>Marchantiidae</taxon>
        <taxon>Marchantiales</taxon>
        <taxon>Marchantiaceae</taxon>
        <taxon>Marchantia</taxon>
    </lineage>
</organism>
<dbReference type="Gene3D" id="1.10.8.10">
    <property type="entry name" value="DNA helicase RuvA subunit, C-terminal domain"/>
    <property type="match status" value="1"/>
</dbReference>
<feature type="domain" description="UBA" evidence="2">
    <location>
        <begin position="112"/>
        <end position="153"/>
    </location>
</feature>
<feature type="region of interest" description="Disordered" evidence="1">
    <location>
        <begin position="85"/>
        <end position="108"/>
    </location>
</feature>
<dbReference type="CDD" id="cd10461">
    <property type="entry name" value="PUB_UBA_plant"/>
    <property type="match status" value="1"/>
</dbReference>
<sequence length="445" mass="49637">MAGLSLQCGDCKVQLRTVEEAQEHAELTGHANFEESTEPVLNLVCSTCGKPCRTKTESDLHTKRTGHTEFVDKTAETAKPVVLEIKPDGGAGPSGSSSGDGSAKPPDLVVPEVNKELLAELEGMGFSTARATRSLHFSGADNIEGAVTWIVEHEGDDNIDEMPMVPAGATGGAVASMLTPEEAKAKAQELRERARKKKDEEEKRMEKEREKLSSISHGSLRAEEIFLFLLSRVVVLYLYEQQERIRIGREMQEARRIEEDNERKRIMILRKAEKEEEKRAREKIRLKLEEDKAERRRKLGLPPEEPQPATSAPAPIPKEEKKSFVPLRPASKAEQMRTCLRGMKQAHKDEDDKVKKAFQTLLTYLGNVVRSPDEEKFRKIRLTNPTFQERVGNMGGVSFLELCGFEKDTAGEFLSLAREKVDVMLLNTAGAEINSALVNPFFGVL</sequence>
<dbReference type="InterPro" id="IPR018997">
    <property type="entry name" value="PUB_domain"/>
</dbReference>
<dbReference type="SUPFAM" id="SSF46934">
    <property type="entry name" value="UBA-like"/>
    <property type="match status" value="1"/>
</dbReference>
<dbReference type="Gene3D" id="1.20.58.2190">
    <property type="match status" value="1"/>
</dbReference>
<dbReference type="InterPro" id="IPR015940">
    <property type="entry name" value="UBA"/>
</dbReference>
<dbReference type="PANTHER" id="PTHR46713:SF1">
    <property type="entry name" value="F13M7.16 PROTEIN"/>
    <property type="match status" value="1"/>
</dbReference>
<dbReference type="SMART" id="SM00580">
    <property type="entry name" value="PUG"/>
    <property type="match status" value="1"/>
</dbReference>
<dbReference type="EMBL" id="LVLJ01003342">
    <property type="protein sequence ID" value="OAE21817.1"/>
    <property type="molecule type" value="Genomic_DNA"/>
</dbReference>
<gene>
    <name evidence="3" type="ORF">AXG93_2550s1560</name>
</gene>
<dbReference type="InterPro" id="IPR057766">
    <property type="entry name" value="Znf-C2H2_OTU1-like_C"/>
</dbReference>
<accession>A0A176VMJ1</accession>
<reference evidence="3" key="1">
    <citation type="submission" date="2016-03" db="EMBL/GenBank/DDBJ databases">
        <title>Mechanisms controlling the formation of the plant cell surface in tip-growing cells are functionally conserved among land plants.</title>
        <authorList>
            <person name="Honkanen S."/>
            <person name="Jones V.A."/>
            <person name="Morieri G."/>
            <person name="Champion C."/>
            <person name="Hetherington A.J."/>
            <person name="Kelly S."/>
            <person name="Saint-Marcoux D."/>
            <person name="Proust H."/>
            <person name="Prescott H."/>
            <person name="Dolan L."/>
        </authorList>
    </citation>
    <scope>NUCLEOTIDE SEQUENCE [LARGE SCALE GENOMIC DNA]</scope>
    <source>
        <tissue evidence="3">Whole gametophyte</tissue>
    </source>
</reference>
<evidence type="ECO:0000313" key="4">
    <source>
        <dbReference type="Proteomes" id="UP000077202"/>
    </source>
</evidence>
<feature type="region of interest" description="Disordered" evidence="1">
    <location>
        <begin position="185"/>
        <end position="211"/>
    </location>
</feature>
<dbReference type="Pfam" id="PF09409">
    <property type="entry name" value="PUB"/>
    <property type="match status" value="1"/>
</dbReference>
<evidence type="ECO:0000313" key="3">
    <source>
        <dbReference type="EMBL" id="OAE21817.1"/>
    </source>
</evidence>
<dbReference type="AlphaFoldDB" id="A0A176VMJ1"/>
<evidence type="ECO:0000256" key="1">
    <source>
        <dbReference type="SAM" id="MobiDB-lite"/>
    </source>
</evidence>
<dbReference type="Proteomes" id="UP000077202">
    <property type="component" value="Unassembled WGS sequence"/>
</dbReference>
<evidence type="ECO:0000259" key="2">
    <source>
        <dbReference type="PROSITE" id="PS50030"/>
    </source>
</evidence>
<keyword evidence="4" id="KW-1185">Reference proteome</keyword>
<name>A0A176VMJ1_MARPO</name>
<feature type="compositionally biased region" description="Low complexity" evidence="1">
    <location>
        <begin position="94"/>
        <end position="106"/>
    </location>
</feature>
<proteinExistence type="predicted"/>
<protein>
    <recommendedName>
        <fullName evidence="2">UBA domain-containing protein</fullName>
    </recommendedName>
</protein>
<dbReference type="InterPro" id="IPR036339">
    <property type="entry name" value="PUB-like_dom_sf"/>
</dbReference>
<dbReference type="SUPFAM" id="SSF143503">
    <property type="entry name" value="PUG domain-like"/>
    <property type="match status" value="1"/>
</dbReference>
<feature type="region of interest" description="Disordered" evidence="1">
    <location>
        <begin position="294"/>
        <end position="326"/>
    </location>
</feature>
<dbReference type="InterPro" id="IPR009060">
    <property type="entry name" value="UBA-like_sf"/>
</dbReference>
<comment type="caution">
    <text evidence="3">The sequence shown here is derived from an EMBL/GenBank/DDBJ whole genome shotgun (WGS) entry which is preliminary data.</text>
</comment>
<dbReference type="PROSITE" id="PS00028">
    <property type="entry name" value="ZINC_FINGER_C2H2_1"/>
    <property type="match status" value="1"/>
</dbReference>
<dbReference type="PANTHER" id="PTHR46713">
    <property type="entry name" value="F13M7.16 PROTEIN"/>
    <property type="match status" value="1"/>
</dbReference>
<dbReference type="PROSITE" id="PS50030">
    <property type="entry name" value="UBA"/>
    <property type="match status" value="1"/>
</dbReference>
<dbReference type="InterPro" id="IPR013087">
    <property type="entry name" value="Znf_C2H2_type"/>
</dbReference>
<dbReference type="CDD" id="cd14290">
    <property type="entry name" value="UBA_PUB_plant"/>
    <property type="match status" value="1"/>
</dbReference>
<dbReference type="Pfam" id="PF24560">
    <property type="entry name" value="zf-C2H2_OTU1_C"/>
    <property type="match status" value="1"/>
</dbReference>